<dbReference type="PANTHER" id="PTHR24170">
    <property type="entry name" value="ANKYRIN REPEAT DOMAIN-CONTAINING PROTEIN 27"/>
    <property type="match status" value="1"/>
</dbReference>
<dbReference type="InterPro" id="IPR001683">
    <property type="entry name" value="PX_dom"/>
</dbReference>
<keyword evidence="4" id="KW-1185">Reference proteome</keyword>
<dbReference type="Proteomes" id="UP000761534">
    <property type="component" value="Unassembled WGS sequence"/>
</dbReference>
<sequence>MFIENELYFIIKSGLPPSSSSVTTVKRTFADFIFLQKWLAYENPYSWIPSLKAPRNPFTVSLKLSRQIIHEVQARLNAFLRVLLTHPTYSDHELLWEFILIQDFSKSQSVERCRKKLENKKEANYEDSIVYHRGDLELIEVFFRHACDETERLNNALCRLSQCVVNLQNKYNDLSEANCILGEKLYEVEFLANEYADKISLETDYKLTYRNEDKAMQDFGYNMSALANTAGSVITALHQPMGMVSQLENVNSQLYKNQLALERLNNKNAWPLGIFEDKRDRDIRETEDRIYLNQSEIRRLSSDIKSSHITSASELGGFYNVQEAEIRRSIEEHTHGIIRSEREKLSRLKRLSEKAHC</sequence>
<gene>
    <name evidence="3" type="ORF">TRICI_005415</name>
</gene>
<dbReference type="EMBL" id="SWFS01000425">
    <property type="protein sequence ID" value="KAA8904718.1"/>
    <property type="molecule type" value="Genomic_DNA"/>
</dbReference>
<dbReference type="GO" id="GO:0035091">
    <property type="term" value="F:phosphatidylinositol binding"/>
    <property type="evidence" value="ECO:0007669"/>
    <property type="project" value="InterPro"/>
</dbReference>
<dbReference type="VEuPathDB" id="FungiDB:TRICI_005415"/>
<dbReference type="GO" id="GO:0005770">
    <property type="term" value="C:late endosome"/>
    <property type="evidence" value="ECO:0007669"/>
    <property type="project" value="TreeGrafter"/>
</dbReference>
<name>A0A642USV5_9ASCO</name>
<organism evidence="3 4">
    <name type="scientific">Trichomonascus ciferrii</name>
    <dbReference type="NCBI Taxonomy" id="44093"/>
    <lineage>
        <taxon>Eukaryota</taxon>
        <taxon>Fungi</taxon>
        <taxon>Dikarya</taxon>
        <taxon>Ascomycota</taxon>
        <taxon>Saccharomycotina</taxon>
        <taxon>Dipodascomycetes</taxon>
        <taxon>Dipodascales</taxon>
        <taxon>Trichomonascaceae</taxon>
        <taxon>Trichomonascus</taxon>
        <taxon>Trichomonascus ciferrii complex</taxon>
    </lineage>
</organism>
<comment type="caution">
    <text evidence="3">The sequence shown here is derived from an EMBL/GenBank/DDBJ whole genome shotgun (WGS) entry which is preliminary data.</text>
</comment>
<evidence type="ECO:0000313" key="3">
    <source>
        <dbReference type="EMBL" id="KAA8904718.1"/>
    </source>
</evidence>
<dbReference type="AlphaFoldDB" id="A0A642USV5"/>
<dbReference type="Pfam" id="PF00787">
    <property type="entry name" value="PX"/>
    <property type="match status" value="1"/>
</dbReference>
<reference evidence="3" key="1">
    <citation type="journal article" date="2019" name="G3 (Bethesda)">
        <title>Genome Assemblies of Two Rare Opportunistic Yeast Pathogens: Diutina rugosa (syn. Candida rugosa) and Trichomonascus ciferrii (syn. Candida ciferrii).</title>
        <authorList>
            <person name="Mixao V."/>
            <person name="Saus E."/>
            <person name="Hansen A.P."/>
            <person name="Lass-Florl C."/>
            <person name="Gabaldon T."/>
        </authorList>
    </citation>
    <scope>NUCLEOTIDE SEQUENCE</scope>
    <source>
        <strain evidence="3">CBS 4856</strain>
    </source>
</reference>
<dbReference type="OrthoDB" id="7464126at2759"/>
<proteinExistence type="inferred from homology"/>
<protein>
    <recommendedName>
        <fullName evidence="2">PX domain-containing protein</fullName>
    </recommendedName>
</protein>
<dbReference type="CDD" id="cd06093">
    <property type="entry name" value="PX_domain"/>
    <property type="match status" value="1"/>
</dbReference>
<dbReference type="PROSITE" id="PS50195">
    <property type="entry name" value="PX"/>
    <property type="match status" value="1"/>
</dbReference>
<dbReference type="Gene3D" id="3.30.1520.10">
    <property type="entry name" value="Phox-like domain"/>
    <property type="match status" value="1"/>
</dbReference>
<dbReference type="GO" id="GO:0005769">
    <property type="term" value="C:early endosome"/>
    <property type="evidence" value="ECO:0007669"/>
    <property type="project" value="TreeGrafter"/>
</dbReference>
<dbReference type="GO" id="GO:0045022">
    <property type="term" value="P:early endosome to late endosome transport"/>
    <property type="evidence" value="ECO:0007669"/>
    <property type="project" value="TreeGrafter"/>
</dbReference>
<evidence type="ECO:0000313" key="4">
    <source>
        <dbReference type="Proteomes" id="UP000761534"/>
    </source>
</evidence>
<dbReference type="PANTHER" id="PTHR24170:SF1">
    <property type="entry name" value="DOMAIN PROTEIN, PUTATIVE (AFU_ORTHOLOGUE AFUA_1G09870)-RELATED"/>
    <property type="match status" value="1"/>
</dbReference>
<accession>A0A642USV5</accession>
<dbReference type="GO" id="GO:0000149">
    <property type="term" value="F:SNARE binding"/>
    <property type="evidence" value="ECO:0007669"/>
    <property type="project" value="TreeGrafter"/>
</dbReference>
<dbReference type="SUPFAM" id="SSF64268">
    <property type="entry name" value="PX domain"/>
    <property type="match status" value="1"/>
</dbReference>
<dbReference type="GO" id="GO:0005085">
    <property type="term" value="F:guanyl-nucleotide exchange factor activity"/>
    <property type="evidence" value="ECO:0007669"/>
    <property type="project" value="TreeGrafter"/>
</dbReference>
<evidence type="ECO:0000259" key="2">
    <source>
        <dbReference type="PROSITE" id="PS50195"/>
    </source>
</evidence>
<feature type="domain" description="PX" evidence="2">
    <location>
        <begin position="1"/>
        <end position="106"/>
    </location>
</feature>
<dbReference type="InterPro" id="IPR051248">
    <property type="entry name" value="UPF0507/Ank_repeat_27"/>
</dbReference>
<dbReference type="GO" id="GO:0005886">
    <property type="term" value="C:plasma membrane"/>
    <property type="evidence" value="ECO:0007669"/>
    <property type="project" value="TreeGrafter"/>
</dbReference>
<evidence type="ECO:0000256" key="1">
    <source>
        <dbReference type="ARBA" id="ARBA00007428"/>
    </source>
</evidence>
<dbReference type="InterPro" id="IPR036871">
    <property type="entry name" value="PX_dom_sf"/>
</dbReference>
<dbReference type="GO" id="GO:0030133">
    <property type="term" value="C:transport vesicle"/>
    <property type="evidence" value="ECO:0007669"/>
    <property type="project" value="TreeGrafter"/>
</dbReference>
<comment type="similarity">
    <text evidence="1">Belongs to the UPF0507 family.</text>
</comment>
<dbReference type="GO" id="GO:0097422">
    <property type="term" value="C:tubular endosome"/>
    <property type="evidence" value="ECO:0007669"/>
    <property type="project" value="TreeGrafter"/>
</dbReference>